<dbReference type="EMBL" id="MT141306">
    <property type="protein sequence ID" value="QJA58066.1"/>
    <property type="molecule type" value="Genomic_DNA"/>
</dbReference>
<sequence length="115" mass="13591">MKFISLRIPKRSKAEAETVVNEHDDQYPWGLILRFETEEIKKILYLQRIDGGEDCEFIIKGYASRISINEDSQKAGQKKVRKQVEIQVTDIAFPEERDRPEDMSQAEYEKWRKGK</sequence>
<proteinExistence type="predicted"/>
<dbReference type="AlphaFoldDB" id="A0A6M3IKK8"/>
<gene>
    <name evidence="2" type="ORF">MM415B01507_0015</name>
</gene>
<protein>
    <submittedName>
        <fullName evidence="2">Uncharacterized protein</fullName>
    </submittedName>
</protein>
<name>A0A6M3IKK8_9ZZZZ</name>
<feature type="compositionally biased region" description="Basic and acidic residues" evidence="1">
    <location>
        <begin position="94"/>
        <end position="115"/>
    </location>
</feature>
<evidence type="ECO:0000313" key="2">
    <source>
        <dbReference type="EMBL" id="QJA58066.1"/>
    </source>
</evidence>
<evidence type="ECO:0000256" key="1">
    <source>
        <dbReference type="SAM" id="MobiDB-lite"/>
    </source>
</evidence>
<accession>A0A6M3IKK8</accession>
<organism evidence="2">
    <name type="scientific">viral metagenome</name>
    <dbReference type="NCBI Taxonomy" id="1070528"/>
    <lineage>
        <taxon>unclassified sequences</taxon>
        <taxon>metagenomes</taxon>
        <taxon>organismal metagenomes</taxon>
    </lineage>
</organism>
<dbReference type="InterPro" id="IPR049302">
    <property type="entry name" value="Gp10-like"/>
</dbReference>
<feature type="region of interest" description="Disordered" evidence="1">
    <location>
        <begin position="93"/>
        <end position="115"/>
    </location>
</feature>
<reference evidence="2" key="1">
    <citation type="submission" date="2020-03" db="EMBL/GenBank/DDBJ databases">
        <title>The deep terrestrial virosphere.</title>
        <authorList>
            <person name="Holmfeldt K."/>
            <person name="Nilsson E."/>
            <person name="Simone D."/>
            <person name="Lopez-Fernandez M."/>
            <person name="Wu X."/>
            <person name="de Brujin I."/>
            <person name="Lundin D."/>
            <person name="Andersson A."/>
            <person name="Bertilsson S."/>
            <person name="Dopson M."/>
        </authorList>
    </citation>
    <scope>NUCLEOTIDE SEQUENCE</scope>
    <source>
        <strain evidence="2">MM415B01507</strain>
    </source>
</reference>
<dbReference type="Pfam" id="PF21628">
    <property type="entry name" value="Gp10-like"/>
    <property type="match status" value="1"/>
</dbReference>